<organism evidence="1 2">
    <name type="scientific">Enterovirga aerilata</name>
    <dbReference type="NCBI Taxonomy" id="2730920"/>
    <lineage>
        <taxon>Bacteria</taxon>
        <taxon>Pseudomonadati</taxon>
        <taxon>Pseudomonadota</taxon>
        <taxon>Alphaproteobacteria</taxon>
        <taxon>Hyphomicrobiales</taxon>
        <taxon>Methylobacteriaceae</taxon>
        <taxon>Enterovirga</taxon>
    </lineage>
</organism>
<evidence type="ECO:0000313" key="1">
    <source>
        <dbReference type="EMBL" id="NNM74206.1"/>
    </source>
</evidence>
<sequence>MRLFHFTSEGHLPHIIASGGLCKGDVIVGQRGEKTLTATWLSLDPDPDHQGLGDGTATLIATAEMIALGMPATMGTVDKRAVRITVVIPSTDRRLRRWLPFARGGVGEQIIDFEKRHAGNPRFVEDWFFYRGVIPVERFASIEIRAGDGPYEIATPERIAAIEPHEIEWTGGVPEADWEH</sequence>
<dbReference type="RefSeq" id="WP_171219667.1">
    <property type="nucleotide sequence ID" value="NZ_JABEPP010000005.1"/>
</dbReference>
<proteinExistence type="predicted"/>
<accession>A0A849I327</accession>
<dbReference type="Proteomes" id="UP000564885">
    <property type="component" value="Unassembled WGS sequence"/>
</dbReference>
<protein>
    <recommendedName>
        <fullName evidence="3">DUF4433 domain-containing protein</fullName>
    </recommendedName>
</protein>
<reference evidence="1 2" key="1">
    <citation type="submission" date="2020-04" db="EMBL/GenBank/DDBJ databases">
        <title>Enterovirga sp. isolate from soil.</title>
        <authorList>
            <person name="Chea S."/>
            <person name="Kim D.-U."/>
        </authorList>
    </citation>
    <scope>NUCLEOTIDE SEQUENCE [LARGE SCALE GENOMIC DNA]</scope>
    <source>
        <strain evidence="1 2">DB1703</strain>
    </source>
</reference>
<keyword evidence="2" id="KW-1185">Reference proteome</keyword>
<dbReference type="EMBL" id="JABEPP010000005">
    <property type="protein sequence ID" value="NNM74206.1"/>
    <property type="molecule type" value="Genomic_DNA"/>
</dbReference>
<gene>
    <name evidence="1" type="ORF">HJG44_17715</name>
</gene>
<dbReference type="AlphaFoldDB" id="A0A849I327"/>
<comment type="caution">
    <text evidence="1">The sequence shown here is derived from an EMBL/GenBank/DDBJ whole genome shotgun (WGS) entry which is preliminary data.</text>
</comment>
<name>A0A849I327_9HYPH</name>
<evidence type="ECO:0008006" key="3">
    <source>
        <dbReference type="Google" id="ProtNLM"/>
    </source>
</evidence>
<evidence type="ECO:0000313" key="2">
    <source>
        <dbReference type="Proteomes" id="UP000564885"/>
    </source>
</evidence>